<keyword evidence="5" id="KW-0966">Cell projection</keyword>
<comment type="similarity">
    <text evidence="2">Belongs to the FlgN family.</text>
</comment>
<dbReference type="Pfam" id="PF05130">
    <property type="entry name" value="FlgN"/>
    <property type="match status" value="1"/>
</dbReference>
<accession>A0A6I6EIH5</accession>
<dbReference type="EMBL" id="CP039268">
    <property type="protein sequence ID" value="QGU33007.1"/>
    <property type="molecule type" value="Genomic_DNA"/>
</dbReference>
<keyword evidence="3" id="KW-1005">Bacterial flagellum biogenesis</keyword>
<dbReference type="Proteomes" id="UP000426424">
    <property type="component" value="Chromosome"/>
</dbReference>
<dbReference type="GO" id="GO:0044780">
    <property type="term" value="P:bacterial-type flagellum assembly"/>
    <property type="evidence" value="ECO:0007669"/>
    <property type="project" value="InterPro"/>
</dbReference>
<dbReference type="RefSeq" id="WP_153975201.1">
    <property type="nucleotide sequence ID" value="NZ_CP039268.1"/>
</dbReference>
<sequence>MSTQDTPAPGAHADDPKDFAVSLDRALECMRRLEELMLEELQAIESRDPDHLQRVVDSKREILVRLENETVQQKYWVEAAGFGFTPAGIEQFLQKHDQAGQLGARWSTLLEHTRRCNRLNAENARLIERDQRRVAMMLHLLKGEDASTTTYDPRGRTATGGRRGRTLSQA</sequence>
<proteinExistence type="inferred from homology"/>
<evidence type="ECO:0000313" key="5">
    <source>
        <dbReference type="EMBL" id="QGU33007.1"/>
    </source>
</evidence>
<dbReference type="InterPro" id="IPR007809">
    <property type="entry name" value="FlgN-like"/>
</dbReference>
<dbReference type="KEGG" id="ttp:E6P07_08465"/>
<keyword evidence="5" id="KW-0282">Flagellum</keyword>
<evidence type="ECO:0000256" key="2">
    <source>
        <dbReference type="ARBA" id="ARBA00007703"/>
    </source>
</evidence>
<gene>
    <name evidence="5" type="ORF">E6P07_08465</name>
</gene>
<comment type="function">
    <text evidence="1">Required for the efficient initiation of filament assembly.</text>
</comment>
<dbReference type="SUPFAM" id="SSF140566">
    <property type="entry name" value="FlgN-like"/>
    <property type="match status" value="1"/>
</dbReference>
<dbReference type="OrthoDB" id="5769550at2"/>
<evidence type="ECO:0000256" key="4">
    <source>
        <dbReference type="SAM" id="MobiDB-lite"/>
    </source>
</evidence>
<feature type="region of interest" description="Disordered" evidence="4">
    <location>
        <begin position="145"/>
        <end position="170"/>
    </location>
</feature>
<keyword evidence="5" id="KW-0969">Cilium</keyword>
<protein>
    <submittedName>
        <fullName evidence="5">Flagellar protein FlgN</fullName>
    </submittedName>
</protein>
<evidence type="ECO:0000256" key="3">
    <source>
        <dbReference type="ARBA" id="ARBA00022795"/>
    </source>
</evidence>
<dbReference type="Gene3D" id="1.20.58.300">
    <property type="entry name" value="FlgN-like"/>
    <property type="match status" value="1"/>
</dbReference>
<dbReference type="InterPro" id="IPR036679">
    <property type="entry name" value="FlgN-like_sf"/>
</dbReference>
<evidence type="ECO:0000313" key="6">
    <source>
        <dbReference type="Proteomes" id="UP000426424"/>
    </source>
</evidence>
<name>A0A6I6EIH5_THETI</name>
<evidence type="ECO:0000256" key="1">
    <source>
        <dbReference type="ARBA" id="ARBA00002397"/>
    </source>
</evidence>
<keyword evidence="6" id="KW-1185">Reference proteome</keyword>
<dbReference type="AlphaFoldDB" id="A0A6I6EIH5"/>
<reference evidence="5 6" key="1">
    <citation type="submission" date="2019-12" db="EMBL/GenBank/DDBJ databases">
        <title>The complete genome of the thermophilic, anoxygenic phototrophic gammaproteobacterium Thermochromatium tepidum.</title>
        <authorList>
            <person name="Sattley W.M."/>
            <person name="Swingley W.D."/>
            <person name="Burchell B.M."/>
            <person name="Gurbani S.A."/>
            <person name="Kujawa C.M."/>
            <person name="Nuccio D.A."/>
            <person name="Schladweiler J."/>
            <person name="Shaffer K.N."/>
            <person name="Stokes L.M."/>
            <person name="Touchman J.W."/>
            <person name="Blankenship R.E."/>
            <person name="Madigan M.T."/>
        </authorList>
    </citation>
    <scope>NUCLEOTIDE SEQUENCE [LARGE SCALE GENOMIC DNA]</scope>
    <source>
        <strain evidence="5 6">ATCC 43061</strain>
    </source>
</reference>
<organism evidence="5 6">
    <name type="scientific">Thermochromatium tepidum ATCC 43061</name>
    <dbReference type="NCBI Taxonomy" id="316276"/>
    <lineage>
        <taxon>Bacteria</taxon>
        <taxon>Pseudomonadati</taxon>
        <taxon>Pseudomonadota</taxon>
        <taxon>Gammaproteobacteria</taxon>
        <taxon>Chromatiales</taxon>
        <taxon>Chromatiaceae</taxon>
        <taxon>Thermochromatium</taxon>
    </lineage>
</organism>